<accession>A0ABV0JKD2</accession>
<proteinExistence type="predicted"/>
<organism evidence="1 2">
    <name type="scientific">Funiculus sociatus GB2-A5</name>
    <dbReference type="NCBI Taxonomy" id="2933946"/>
    <lineage>
        <taxon>Bacteria</taxon>
        <taxon>Bacillati</taxon>
        <taxon>Cyanobacteriota</taxon>
        <taxon>Cyanophyceae</taxon>
        <taxon>Coleofasciculales</taxon>
        <taxon>Coleofasciculaceae</taxon>
        <taxon>Funiculus</taxon>
    </lineage>
</organism>
<evidence type="ECO:0000313" key="2">
    <source>
        <dbReference type="Proteomes" id="UP001442494"/>
    </source>
</evidence>
<gene>
    <name evidence="1" type="ORF">NDI37_05385</name>
</gene>
<dbReference type="EMBL" id="JAMPKK010000008">
    <property type="protein sequence ID" value="MEP0863898.1"/>
    <property type="molecule type" value="Genomic_DNA"/>
</dbReference>
<dbReference type="RefSeq" id="WP_190417584.1">
    <property type="nucleotide sequence ID" value="NZ_JAMPKK010000008.1"/>
</dbReference>
<reference evidence="1 2" key="1">
    <citation type="submission" date="2022-04" db="EMBL/GenBank/DDBJ databases">
        <title>Positive selection, recombination, and allopatry shape intraspecific diversity of widespread and dominant cyanobacteria.</title>
        <authorList>
            <person name="Wei J."/>
            <person name="Shu W."/>
            <person name="Hu C."/>
        </authorList>
    </citation>
    <scope>NUCLEOTIDE SEQUENCE [LARGE SCALE GENOMIC DNA]</scope>
    <source>
        <strain evidence="1 2">GB2-A5</strain>
    </source>
</reference>
<sequence>MSSIPVFPSWSLAISLYHPRATSALLKRAQVVKNAIAHHQRQKFALPESKYGFV</sequence>
<evidence type="ECO:0000313" key="1">
    <source>
        <dbReference type="EMBL" id="MEP0863898.1"/>
    </source>
</evidence>
<dbReference type="Proteomes" id="UP001442494">
    <property type="component" value="Unassembled WGS sequence"/>
</dbReference>
<keyword evidence="2" id="KW-1185">Reference proteome</keyword>
<protein>
    <submittedName>
        <fullName evidence="1">Uncharacterized protein</fullName>
    </submittedName>
</protein>
<comment type="caution">
    <text evidence="1">The sequence shown here is derived from an EMBL/GenBank/DDBJ whole genome shotgun (WGS) entry which is preliminary data.</text>
</comment>
<name>A0ABV0JKD2_9CYAN</name>